<dbReference type="GO" id="GO:0005227">
    <property type="term" value="F:calcium-activated cation channel activity"/>
    <property type="evidence" value="ECO:0007669"/>
    <property type="project" value="InterPro"/>
</dbReference>
<comment type="caution">
    <text evidence="3">The sequence shown here is derived from an EMBL/GenBank/DDBJ whole genome shotgun (WGS) entry which is preliminary data.</text>
</comment>
<organism evidence="3 4">
    <name type="scientific">Haematococcus lacustris</name>
    <name type="common">Green alga</name>
    <name type="synonym">Haematococcus pluvialis</name>
    <dbReference type="NCBI Taxonomy" id="44745"/>
    <lineage>
        <taxon>Eukaryota</taxon>
        <taxon>Viridiplantae</taxon>
        <taxon>Chlorophyta</taxon>
        <taxon>core chlorophytes</taxon>
        <taxon>Chlorophyceae</taxon>
        <taxon>CS clade</taxon>
        <taxon>Chlamydomonadales</taxon>
        <taxon>Haematococcaceae</taxon>
        <taxon>Haematococcus</taxon>
    </lineage>
</organism>
<feature type="transmembrane region" description="Helical" evidence="1">
    <location>
        <begin position="43"/>
        <end position="63"/>
    </location>
</feature>
<accession>A0A699ZUR8</accession>
<evidence type="ECO:0000313" key="4">
    <source>
        <dbReference type="Proteomes" id="UP000485058"/>
    </source>
</evidence>
<keyword evidence="1" id="KW-0472">Membrane</keyword>
<dbReference type="AlphaFoldDB" id="A0A699ZUR8"/>
<dbReference type="PANTHER" id="PTHR13018">
    <property type="entry name" value="PROBABLE MEMBRANE PROTEIN DUF221-RELATED"/>
    <property type="match status" value="1"/>
</dbReference>
<sequence>MWGEPWCLTAGKHMLRVSPAPEPEDIRFENLEFKRVNRVFRTILTFVLKALAVLLGFVLVSLAPSIKRTLNIYSGGPSDSTCDASCSWRDSSGTPYLNTTLRSEYRSCYITGLDSSSLPCQGTGICYECYCRASLTQGNYADTAYCSPFSTMLVLATGTQASLTQGNYADTAYCSPFSTMLVLATGTQVLTVFAIVIVNLLVALIMARLTRFEKHHTRSQEARSLLSALFATQFFNSAFSTLIANMYLPGVQEKMEGLWVNKLVFGGTYADFTPNWYRDVGRSLLISHFAGLLVRLAWILMLLLNAARKRREAPKALTQAELDASYQGHHFDELAVRYGEHLTVIFVCMVFCAGMPLFLWSAAVSFLIHYWVERYELLKVCQRPGIYTSDLARIVARLLPFAVLWHLPFASWMYSVIGVPRSRLVGDGPVFSLFTGLAAAMAKVWDGTSGLSPDVQASRLASDNSAHLLAGWLLTALVLFFALTMQWWIALAKWLSRCSSSRIAPDGQAGDEVLARPFSVRLDLPDFVDALRSKQLLGPDTYDMTRNRFYSSAFARIRSEKVSWV</sequence>
<dbReference type="Pfam" id="PF02714">
    <property type="entry name" value="RSN1_7TM"/>
    <property type="match status" value="1"/>
</dbReference>
<evidence type="ECO:0000256" key="1">
    <source>
        <dbReference type="SAM" id="Phobius"/>
    </source>
</evidence>
<feature type="transmembrane region" description="Helical" evidence="1">
    <location>
        <begin position="180"/>
        <end position="205"/>
    </location>
</feature>
<dbReference type="InterPro" id="IPR045122">
    <property type="entry name" value="Csc1-like"/>
</dbReference>
<feature type="domain" description="CSC1/OSCA1-like 7TM region" evidence="2">
    <location>
        <begin position="187"/>
        <end position="384"/>
    </location>
</feature>
<feature type="transmembrane region" description="Helical" evidence="1">
    <location>
        <begin position="285"/>
        <end position="307"/>
    </location>
</feature>
<evidence type="ECO:0000313" key="3">
    <source>
        <dbReference type="EMBL" id="GFH24960.1"/>
    </source>
</evidence>
<gene>
    <name evidence="3" type="ORF">HaLaN_22842</name>
</gene>
<dbReference type="EMBL" id="BLLF01002679">
    <property type="protein sequence ID" value="GFH24960.1"/>
    <property type="molecule type" value="Genomic_DNA"/>
</dbReference>
<dbReference type="GO" id="GO:0005886">
    <property type="term" value="C:plasma membrane"/>
    <property type="evidence" value="ECO:0007669"/>
    <property type="project" value="TreeGrafter"/>
</dbReference>
<proteinExistence type="predicted"/>
<feature type="transmembrane region" description="Helical" evidence="1">
    <location>
        <begin position="344"/>
        <end position="371"/>
    </location>
</feature>
<feature type="transmembrane region" description="Helical" evidence="1">
    <location>
        <begin position="465"/>
        <end position="492"/>
    </location>
</feature>
<keyword evidence="1" id="KW-0812">Transmembrane</keyword>
<feature type="transmembrane region" description="Helical" evidence="1">
    <location>
        <begin position="391"/>
        <end position="412"/>
    </location>
</feature>
<name>A0A699ZUR8_HAELA</name>
<dbReference type="InterPro" id="IPR003864">
    <property type="entry name" value="CSC1/OSCA1-like_7TM"/>
</dbReference>
<dbReference type="Proteomes" id="UP000485058">
    <property type="component" value="Unassembled WGS sequence"/>
</dbReference>
<evidence type="ECO:0000259" key="2">
    <source>
        <dbReference type="Pfam" id="PF02714"/>
    </source>
</evidence>
<feature type="transmembrane region" description="Helical" evidence="1">
    <location>
        <begin position="225"/>
        <end position="248"/>
    </location>
</feature>
<reference evidence="3 4" key="1">
    <citation type="submission" date="2020-02" db="EMBL/GenBank/DDBJ databases">
        <title>Draft genome sequence of Haematococcus lacustris strain NIES-144.</title>
        <authorList>
            <person name="Morimoto D."/>
            <person name="Nakagawa S."/>
            <person name="Yoshida T."/>
            <person name="Sawayama S."/>
        </authorList>
    </citation>
    <scope>NUCLEOTIDE SEQUENCE [LARGE SCALE GENOMIC DNA]</scope>
    <source>
        <strain evidence="3 4">NIES-144</strain>
    </source>
</reference>
<dbReference type="PANTHER" id="PTHR13018:SF83">
    <property type="entry name" value="RRM DOMAIN-CONTAINING PROTEIN"/>
    <property type="match status" value="1"/>
</dbReference>
<keyword evidence="1" id="KW-1133">Transmembrane helix</keyword>
<keyword evidence="4" id="KW-1185">Reference proteome</keyword>
<protein>
    <submittedName>
        <fullName evidence="3">PHM7_cyt domain-containing protein</fullName>
    </submittedName>
</protein>